<keyword evidence="3" id="KW-0288">FMN</keyword>
<feature type="region of interest" description="Disordered" evidence="6">
    <location>
        <begin position="365"/>
        <end position="401"/>
    </location>
</feature>
<dbReference type="GO" id="GO:0050661">
    <property type="term" value="F:NADP binding"/>
    <property type="evidence" value="ECO:0007669"/>
    <property type="project" value="InterPro"/>
</dbReference>
<keyword evidence="4" id="KW-0521">NADP</keyword>
<feature type="compositionally biased region" description="Polar residues" evidence="6">
    <location>
        <begin position="372"/>
        <end position="381"/>
    </location>
</feature>
<dbReference type="Proteomes" id="UP000221168">
    <property type="component" value="Unassembled WGS sequence"/>
</dbReference>
<organism evidence="8 9">
    <name type="scientific">Zhengella mangrovi</name>
    <dbReference type="NCBI Taxonomy" id="1982044"/>
    <lineage>
        <taxon>Bacteria</taxon>
        <taxon>Pseudomonadati</taxon>
        <taxon>Pseudomonadota</taxon>
        <taxon>Alphaproteobacteria</taxon>
        <taxon>Hyphomicrobiales</taxon>
        <taxon>Notoacmeibacteraceae</taxon>
        <taxon>Zhengella</taxon>
    </lineage>
</organism>
<dbReference type="InterPro" id="IPR001155">
    <property type="entry name" value="OxRdtase_FMN_N"/>
</dbReference>
<dbReference type="InterPro" id="IPR013785">
    <property type="entry name" value="Aldolase_TIM"/>
</dbReference>
<evidence type="ECO:0000256" key="4">
    <source>
        <dbReference type="ARBA" id="ARBA00022857"/>
    </source>
</evidence>
<proteinExistence type="predicted"/>
<evidence type="ECO:0000313" key="9">
    <source>
        <dbReference type="Proteomes" id="UP000221168"/>
    </source>
</evidence>
<evidence type="ECO:0000256" key="5">
    <source>
        <dbReference type="ARBA" id="ARBA00023002"/>
    </source>
</evidence>
<dbReference type="GO" id="GO:0003959">
    <property type="term" value="F:NADPH dehydrogenase activity"/>
    <property type="evidence" value="ECO:0007669"/>
    <property type="project" value="InterPro"/>
</dbReference>
<evidence type="ECO:0000259" key="7">
    <source>
        <dbReference type="Pfam" id="PF00724"/>
    </source>
</evidence>
<sequence length="401" mass="42850">MSALFSTFRLGPLDLGNRIVVSPMCQYSAENGCPQSWHLIHAGSLMMSGAGLVILEATAVEARGRITHGCLGLYTDEQETALGGIVREARKLSGARIGIQLGHAGRRGSARSIRDRWKGESLPPEEGAWRTCSASAIAYNDQWAVPEELTPGGIADLVEAYADAARRAVRAGFDLVEVHAAHGYLLHGFLSPLTNQRSDSYGGSLENRMRFPLEVVRAVRTAVDGRIALGVRVNSTDWHPDGATPDDAIVFAKALEAEGVDYVVMSAGNLVPDAVIPPASPGHQVPFATRIKQETGLAAMAVGFIVDPQQAESIVANGEADLVAIARAIIDDPRWGWHAAAALGADIDYPPQYLRARPNNWTGYRIVHPDSQPASSSTQADRPSASGWDRPDGAGRNRRAG</sequence>
<dbReference type="OrthoDB" id="9804454at2"/>
<comment type="caution">
    <text evidence="8">The sequence shown here is derived from an EMBL/GenBank/DDBJ whole genome shotgun (WGS) entry which is preliminary data.</text>
</comment>
<protein>
    <submittedName>
        <fullName evidence="8">Oxidoreductase</fullName>
    </submittedName>
</protein>
<evidence type="ECO:0000256" key="2">
    <source>
        <dbReference type="ARBA" id="ARBA00022630"/>
    </source>
</evidence>
<dbReference type="PANTHER" id="PTHR43303:SF4">
    <property type="entry name" value="NADPH DEHYDROGENASE C23G7.10C-RELATED"/>
    <property type="match status" value="1"/>
</dbReference>
<evidence type="ECO:0000313" key="8">
    <source>
        <dbReference type="EMBL" id="PHP65266.1"/>
    </source>
</evidence>
<name>A0A2G1QIB9_9HYPH</name>
<keyword evidence="2" id="KW-0285">Flavoprotein</keyword>
<dbReference type="EMBL" id="PDVP01000017">
    <property type="protein sequence ID" value="PHP65266.1"/>
    <property type="molecule type" value="Genomic_DNA"/>
</dbReference>
<dbReference type="InterPro" id="IPR044152">
    <property type="entry name" value="YqjM-like"/>
</dbReference>
<evidence type="ECO:0000256" key="1">
    <source>
        <dbReference type="ARBA" id="ARBA00001917"/>
    </source>
</evidence>
<dbReference type="Pfam" id="PF00724">
    <property type="entry name" value="Oxidored_FMN"/>
    <property type="match status" value="1"/>
</dbReference>
<feature type="domain" description="NADH:flavin oxidoreductase/NADH oxidase N-terminal" evidence="7">
    <location>
        <begin position="4"/>
        <end position="337"/>
    </location>
</feature>
<dbReference type="CDD" id="cd02932">
    <property type="entry name" value="OYE_YqiM_FMN"/>
    <property type="match status" value="1"/>
</dbReference>
<dbReference type="RefSeq" id="WP_099308224.1">
    <property type="nucleotide sequence ID" value="NZ_PDVP01000017.1"/>
</dbReference>
<dbReference type="GO" id="GO:0010181">
    <property type="term" value="F:FMN binding"/>
    <property type="evidence" value="ECO:0007669"/>
    <property type="project" value="InterPro"/>
</dbReference>
<dbReference type="Gene3D" id="3.20.20.70">
    <property type="entry name" value="Aldolase class I"/>
    <property type="match status" value="1"/>
</dbReference>
<evidence type="ECO:0000256" key="3">
    <source>
        <dbReference type="ARBA" id="ARBA00022643"/>
    </source>
</evidence>
<dbReference type="PANTHER" id="PTHR43303">
    <property type="entry name" value="NADPH DEHYDROGENASE C23G7.10C-RELATED"/>
    <property type="match status" value="1"/>
</dbReference>
<dbReference type="SUPFAM" id="SSF51395">
    <property type="entry name" value="FMN-linked oxidoreductases"/>
    <property type="match status" value="1"/>
</dbReference>
<accession>A0A2G1QIB9</accession>
<dbReference type="AlphaFoldDB" id="A0A2G1QIB9"/>
<keyword evidence="9" id="KW-1185">Reference proteome</keyword>
<reference evidence="8 9" key="1">
    <citation type="submission" date="2017-10" db="EMBL/GenBank/DDBJ databases">
        <title>Sedimentibacterium mangrovi gen. nov., sp. nov., a novel member of family Phyllobacteriacea isolated from mangrove sediment.</title>
        <authorList>
            <person name="Liao H."/>
            <person name="Tian Y."/>
        </authorList>
    </citation>
    <scope>NUCLEOTIDE SEQUENCE [LARGE SCALE GENOMIC DNA]</scope>
    <source>
        <strain evidence="8 9">X9-2-2</strain>
    </source>
</reference>
<comment type="cofactor">
    <cofactor evidence="1">
        <name>FMN</name>
        <dbReference type="ChEBI" id="CHEBI:58210"/>
    </cofactor>
</comment>
<evidence type="ECO:0000256" key="6">
    <source>
        <dbReference type="SAM" id="MobiDB-lite"/>
    </source>
</evidence>
<keyword evidence="5" id="KW-0560">Oxidoreductase</keyword>
<gene>
    <name evidence="8" type="ORF">CSC94_20405</name>
</gene>